<protein>
    <recommendedName>
        <fullName evidence="3">beta-glucosidase</fullName>
        <ecNumber evidence="3">3.2.1.21</ecNumber>
    </recommendedName>
</protein>
<keyword evidence="5 8" id="KW-0378">Hydrolase</keyword>
<dbReference type="InterPro" id="IPR013783">
    <property type="entry name" value="Ig-like_fold"/>
</dbReference>
<evidence type="ECO:0000313" key="8">
    <source>
        <dbReference type="EMBL" id="HIX95835.1"/>
    </source>
</evidence>
<dbReference type="Pfam" id="PF14310">
    <property type="entry name" value="Fn3-like"/>
    <property type="match status" value="1"/>
</dbReference>
<dbReference type="AlphaFoldDB" id="A0A9D1Y5Q3"/>
<dbReference type="SMART" id="SM01217">
    <property type="entry name" value="Fn3_like"/>
    <property type="match status" value="1"/>
</dbReference>
<dbReference type="Pfam" id="PF01915">
    <property type="entry name" value="Glyco_hydro_3_C"/>
    <property type="match status" value="1"/>
</dbReference>
<feature type="domain" description="PA14" evidence="7">
    <location>
        <begin position="473"/>
        <end position="611"/>
    </location>
</feature>
<dbReference type="Proteomes" id="UP000886751">
    <property type="component" value="Unassembled WGS sequence"/>
</dbReference>
<comment type="catalytic activity">
    <reaction evidence="1">
        <text>Hydrolysis of terminal, non-reducing beta-D-glucosyl residues with release of beta-D-glucose.</text>
        <dbReference type="EC" id="3.2.1.21"/>
    </reaction>
</comment>
<evidence type="ECO:0000256" key="6">
    <source>
        <dbReference type="ARBA" id="ARBA00023295"/>
    </source>
</evidence>
<accession>A0A9D1Y5Q3</accession>
<dbReference type="EMBL" id="DXEI01000156">
    <property type="protein sequence ID" value="HIX95835.1"/>
    <property type="molecule type" value="Genomic_DNA"/>
</dbReference>
<dbReference type="SUPFAM" id="SSF56988">
    <property type="entry name" value="Anthrax protective antigen"/>
    <property type="match status" value="1"/>
</dbReference>
<dbReference type="PRINTS" id="PR00133">
    <property type="entry name" value="GLHYDRLASE3"/>
</dbReference>
<dbReference type="Pfam" id="PF00933">
    <property type="entry name" value="Glyco_hydro_3"/>
    <property type="match status" value="1"/>
</dbReference>
<dbReference type="SMART" id="SM00758">
    <property type="entry name" value="PA14"/>
    <property type="match status" value="1"/>
</dbReference>
<dbReference type="Gene3D" id="2.60.40.10">
    <property type="entry name" value="Immunoglobulins"/>
    <property type="match status" value="1"/>
</dbReference>
<reference evidence="8" key="1">
    <citation type="journal article" date="2021" name="PeerJ">
        <title>Extensive microbial diversity within the chicken gut microbiome revealed by metagenomics and culture.</title>
        <authorList>
            <person name="Gilroy R."/>
            <person name="Ravi A."/>
            <person name="Getino M."/>
            <person name="Pursley I."/>
            <person name="Horton D.L."/>
            <person name="Alikhan N.F."/>
            <person name="Baker D."/>
            <person name="Gharbi K."/>
            <person name="Hall N."/>
            <person name="Watson M."/>
            <person name="Adriaenssens E.M."/>
            <person name="Foster-Nyarko E."/>
            <person name="Jarju S."/>
            <person name="Secka A."/>
            <person name="Antonio M."/>
            <person name="Oren A."/>
            <person name="Chaudhuri R.R."/>
            <person name="La Ragione R."/>
            <person name="Hildebrand F."/>
            <person name="Pallen M.J."/>
        </authorList>
    </citation>
    <scope>NUCLEOTIDE SEQUENCE</scope>
    <source>
        <strain evidence="8">ChiHecec2B26-7398</strain>
    </source>
</reference>
<dbReference type="Pfam" id="PF07691">
    <property type="entry name" value="PA14"/>
    <property type="match status" value="1"/>
</dbReference>
<gene>
    <name evidence="8" type="ORF">H9846_10335</name>
</gene>
<dbReference type="GO" id="GO:0009251">
    <property type="term" value="P:glucan catabolic process"/>
    <property type="evidence" value="ECO:0007669"/>
    <property type="project" value="TreeGrafter"/>
</dbReference>
<dbReference type="InterPro" id="IPR036962">
    <property type="entry name" value="Glyco_hydro_3_N_sf"/>
</dbReference>
<dbReference type="Gene3D" id="3.40.50.1700">
    <property type="entry name" value="Glycoside hydrolase family 3 C-terminal domain"/>
    <property type="match status" value="2"/>
</dbReference>
<dbReference type="Gene3D" id="3.20.20.300">
    <property type="entry name" value="Glycoside hydrolase, family 3, N-terminal domain"/>
    <property type="match status" value="1"/>
</dbReference>
<proteinExistence type="inferred from homology"/>
<dbReference type="InterPro" id="IPR017853">
    <property type="entry name" value="GH"/>
</dbReference>
<keyword evidence="6" id="KW-0326">Glycosidase</keyword>
<comment type="caution">
    <text evidence="8">The sequence shown here is derived from an EMBL/GenBank/DDBJ whole genome shotgun (WGS) entry which is preliminary data.</text>
</comment>
<evidence type="ECO:0000256" key="5">
    <source>
        <dbReference type="ARBA" id="ARBA00022801"/>
    </source>
</evidence>
<dbReference type="InterPro" id="IPR051915">
    <property type="entry name" value="Cellulose_Degrad_GH3"/>
</dbReference>
<dbReference type="FunFam" id="2.60.40.10:FF:000495">
    <property type="entry name" value="Periplasmic beta-glucosidase"/>
    <property type="match status" value="1"/>
</dbReference>
<dbReference type="InterPro" id="IPR011658">
    <property type="entry name" value="PA14_dom"/>
</dbReference>
<evidence type="ECO:0000256" key="4">
    <source>
        <dbReference type="ARBA" id="ARBA00022729"/>
    </source>
</evidence>
<dbReference type="PROSITE" id="PS51820">
    <property type="entry name" value="PA14"/>
    <property type="match status" value="1"/>
</dbReference>
<dbReference type="SUPFAM" id="SSF52279">
    <property type="entry name" value="Beta-D-glucan exohydrolase, C-terminal domain"/>
    <property type="match status" value="1"/>
</dbReference>
<evidence type="ECO:0000313" key="9">
    <source>
        <dbReference type="Proteomes" id="UP000886751"/>
    </source>
</evidence>
<dbReference type="PANTHER" id="PTHR30620:SF16">
    <property type="entry name" value="LYSOSOMAL BETA GLUCOSIDASE"/>
    <property type="match status" value="1"/>
</dbReference>
<reference evidence="8" key="2">
    <citation type="submission" date="2021-04" db="EMBL/GenBank/DDBJ databases">
        <authorList>
            <person name="Gilroy R."/>
        </authorList>
    </citation>
    <scope>NUCLEOTIDE SEQUENCE</scope>
    <source>
        <strain evidence="8">ChiHecec2B26-7398</strain>
    </source>
</reference>
<dbReference type="InterPro" id="IPR002772">
    <property type="entry name" value="Glyco_hydro_3_C"/>
</dbReference>
<dbReference type="InterPro" id="IPR036881">
    <property type="entry name" value="Glyco_hydro_3_C_sf"/>
</dbReference>
<evidence type="ECO:0000256" key="1">
    <source>
        <dbReference type="ARBA" id="ARBA00000448"/>
    </source>
</evidence>
<evidence type="ECO:0000256" key="2">
    <source>
        <dbReference type="ARBA" id="ARBA00005336"/>
    </source>
</evidence>
<dbReference type="InterPro" id="IPR026891">
    <property type="entry name" value="Fn3-like"/>
</dbReference>
<dbReference type="EC" id="3.2.1.21" evidence="3"/>
<name>A0A9D1Y5Q3_9FIRM</name>
<dbReference type="InterPro" id="IPR001764">
    <property type="entry name" value="Glyco_hydro_3_N"/>
</dbReference>
<evidence type="ECO:0000256" key="3">
    <source>
        <dbReference type="ARBA" id="ARBA00012744"/>
    </source>
</evidence>
<dbReference type="InterPro" id="IPR037524">
    <property type="entry name" value="PA14/GLEYA"/>
</dbReference>
<organism evidence="8 9">
    <name type="scientific">Candidatus Gemmiger excrementipullorum</name>
    <dbReference type="NCBI Taxonomy" id="2838610"/>
    <lineage>
        <taxon>Bacteria</taxon>
        <taxon>Bacillati</taxon>
        <taxon>Bacillota</taxon>
        <taxon>Clostridia</taxon>
        <taxon>Eubacteriales</taxon>
        <taxon>Gemmiger</taxon>
    </lineage>
</organism>
<dbReference type="GO" id="GO:0008422">
    <property type="term" value="F:beta-glucosidase activity"/>
    <property type="evidence" value="ECO:0007669"/>
    <property type="project" value="UniProtKB-EC"/>
</dbReference>
<evidence type="ECO:0000259" key="7">
    <source>
        <dbReference type="PROSITE" id="PS51820"/>
    </source>
</evidence>
<comment type="similarity">
    <text evidence="2">Belongs to the glycosyl hydrolase 3 family.</text>
</comment>
<dbReference type="PANTHER" id="PTHR30620">
    <property type="entry name" value="PERIPLASMIC BETA-GLUCOSIDASE-RELATED"/>
    <property type="match status" value="1"/>
</dbReference>
<dbReference type="SUPFAM" id="SSF51445">
    <property type="entry name" value="(Trans)glycosidases"/>
    <property type="match status" value="1"/>
</dbReference>
<keyword evidence="4" id="KW-0732">Signal</keyword>
<sequence>MYPYQDSTRPIEERIDDLLARMTTEEKIMQTDLYSNSDFCTVDKNGRVTEIDFDKIDRLLKGRSVGCVQLRSMTAAQANEVQRYAVENTRLGIPFLFSEEALHGLYNAKATSFPQQIGLAASFDPALGRRMGHAIAAETRANGIHETYSPVMDLIRDPRYGRGEESYGEDTYLCGEFAREVVRGMQGDDLTAPDAVAAEPKHYVGYGMPVGGLNCAPTAMGRHEVFSDCLPVFEQAFREGGATNAMCSYNAIDGVPVSMDHQLLTDVLRGQFGMPGFVRADMTAVSRLYDWHFVAETPKDAVRMGLSAGVDMQLNDFPHEVWQNSIAELVASGEMDEAVLDEACRRVLRVKFMLGLFENPYTDEHRAEALLRCPDHLELAKQIARESIVLLKNEGGLLPLSKDIGSVAVIGPGAAKAVLGDYTETRGRTGTVSILDGIRAAVSPQTQVRYARGCNILGQELHPVHQSMLTDEDGNMGLTGRYYNGPTPAGEPVLTRTDRTINFNWIFAMPDSNLNANCFSAAWTGTFTMPRSFDGYLGLSTQDSMRLYVDGALLVDGWGPGKSADQAVPFHFEAGRAYQVRIEFVNDGRGARVIFGYSEGREDIEGAAALAAESDVAILCLGDNEETSGENFDRTTLDLPGRQLELAKAVWATGTPTVLVLQSGRPVSANWENDHIPAILEAWFPGEQGGTAVAETLFGDNAPSGRLPITFPRSVGQVPCHYARRPGGGKKYVEMDWLPLYPFGYGLSYTSFAYRDLTLDADTIAPGGQVTARVTVQNTGARPGVAVPQLYVHDLVSSVVKPLRQLAGFARVELAPGESKTVSFPVGTRALRTLGADYQWRVEPGKFVLELGDNAENILLTADLTVTAEA</sequence>